<proteinExistence type="predicted"/>
<evidence type="ECO:0000313" key="3">
    <source>
        <dbReference type="WBParaSite" id="SVE_0604100.1"/>
    </source>
</evidence>
<dbReference type="AlphaFoldDB" id="A0A0K0FB35"/>
<accession>A0A0K0FB35</accession>
<keyword evidence="2" id="KW-1185">Reference proteome</keyword>
<feature type="compositionally biased region" description="Basic and acidic residues" evidence="1">
    <location>
        <begin position="108"/>
        <end position="119"/>
    </location>
</feature>
<feature type="compositionally biased region" description="Polar residues" evidence="1">
    <location>
        <begin position="120"/>
        <end position="133"/>
    </location>
</feature>
<evidence type="ECO:0000256" key="1">
    <source>
        <dbReference type="SAM" id="MobiDB-lite"/>
    </source>
</evidence>
<feature type="region of interest" description="Disordered" evidence="1">
    <location>
        <begin position="108"/>
        <end position="133"/>
    </location>
</feature>
<organism evidence="2 3">
    <name type="scientific">Strongyloides venezuelensis</name>
    <name type="common">Threadworm</name>
    <dbReference type="NCBI Taxonomy" id="75913"/>
    <lineage>
        <taxon>Eukaryota</taxon>
        <taxon>Metazoa</taxon>
        <taxon>Ecdysozoa</taxon>
        <taxon>Nematoda</taxon>
        <taxon>Chromadorea</taxon>
        <taxon>Rhabditida</taxon>
        <taxon>Tylenchina</taxon>
        <taxon>Panagrolaimomorpha</taxon>
        <taxon>Strongyloidoidea</taxon>
        <taxon>Strongyloididae</taxon>
        <taxon>Strongyloides</taxon>
    </lineage>
</organism>
<reference evidence="2" key="1">
    <citation type="submission" date="2014-07" db="EMBL/GenBank/DDBJ databases">
        <authorList>
            <person name="Martin A.A"/>
            <person name="De Silva N."/>
        </authorList>
    </citation>
    <scope>NUCLEOTIDE SEQUENCE</scope>
</reference>
<dbReference type="Proteomes" id="UP000035680">
    <property type="component" value="Unassembled WGS sequence"/>
</dbReference>
<evidence type="ECO:0000313" key="2">
    <source>
        <dbReference type="Proteomes" id="UP000035680"/>
    </source>
</evidence>
<dbReference type="WBParaSite" id="SVE_0604100.1">
    <property type="protein sequence ID" value="SVE_0604100.1"/>
    <property type="gene ID" value="SVE_0604100"/>
</dbReference>
<sequence length="267" mass="31625">MKSDSYQKDMFIGVHTLDCAMKHIEHPENTKIKLLTNIKELIHINSNNKAFRNMIQLIVAVEKKLNHFLSVEYLFAEKKSYMVVLSDKRSDANGEFLIIEIHKGRYPVDKSMENDKPNEGHNQNSNTHDNNYGNYTNQSCNFNDKYVQGHGHHESHGNERQKSQWNSWYWRTNGQHNNANGTFTNGEHGDNLLSYYLNDHDNIYYIEYSNDNYFRGDEYYDYDHDCDYSGDESYSYEDDKDICNHFSELMNDLTKKMEFNKAFPNDW</sequence>
<name>A0A0K0FB35_STRVS</name>
<reference evidence="3" key="2">
    <citation type="submission" date="2015-08" db="UniProtKB">
        <authorList>
            <consortium name="WormBaseParasite"/>
        </authorList>
    </citation>
    <scope>IDENTIFICATION</scope>
</reference>
<protein>
    <submittedName>
        <fullName evidence="3">PI3K/PI4K domain-containing protein</fullName>
    </submittedName>
</protein>